<sequence>MADEEGQPQHINLKVKSQDGKEVFFKVKKWTKFEKLMNAYHQKLALAPNSVRFLFDGDRIAKESTPDDLGMEDGDVIDAVAEQQGGGSG</sequence>
<dbReference type="OMA" id="SKMMNAY"/>
<dbReference type="STRING" id="1169540.A0A0G4ELU2"/>
<dbReference type="InterPro" id="IPR000626">
    <property type="entry name" value="Ubiquitin-like_dom"/>
</dbReference>
<reference evidence="2 3" key="1">
    <citation type="submission" date="2014-11" db="EMBL/GenBank/DDBJ databases">
        <authorList>
            <person name="Zhu J."/>
            <person name="Qi W."/>
            <person name="Song R."/>
        </authorList>
    </citation>
    <scope>NUCLEOTIDE SEQUENCE [LARGE SCALE GENOMIC DNA]</scope>
</reference>
<protein>
    <recommendedName>
        <fullName evidence="1">Ubiquitin-like domain-containing protein</fullName>
    </recommendedName>
</protein>
<keyword evidence="3" id="KW-1185">Reference proteome</keyword>
<dbReference type="InterPro" id="IPR022617">
    <property type="entry name" value="Rad60/SUMO-like_dom"/>
</dbReference>
<organism evidence="2 3">
    <name type="scientific">Vitrella brassicaformis (strain CCMP3155)</name>
    <dbReference type="NCBI Taxonomy" id="1169540"/>
    <lineage>
        <taxon>Eukaryota</taxon>
        <taxon>Sar</taxon>
        <taxon>Alveolata</taxon>
        <taxon>Colpodellida</taxon>
        <taxon>Vitrellaceae</taxon>
        <taxon>Vitrella</taxon>
    </lineage>
</organism>
<dbReference type="InParanoid" id="A0A0G4ELU2"/>
<gene>
    <name evidence="2" type="ORF">Vbra_7724</name>
</gene>
<proteinExistence type="predicted"/>
<dbReference type="InterPro" id="IPR029071">
    <property type="entry name" value="Ubiquitin-like_domsf"/>
</dbReference>
<dbReference type="Gene3D" id="3.10.20.90">
    <property type="entry name" value="Phosphatidylinositol 3-kinase Catalytic Subunit, Chain A, domain 1"/>
    <property type="match status" value="1"/>
</dbReference>
<dbReference type="SUPFAM" id="SSF54236">
    <property type="entry name" value="Ubiquitin-like"/>
    <property type="match status" value="1"/>
</dbReference>
<dbReference type="EMBL" id="CDMY01000256">
    <property type="protein sequence ID" value="CEL97803.1"/>
    <property type="molecule type" value="Genomic_DNA"/>
</dbReference>
<dbReference type="Proteomes" id="UP000041254">
    <property type="component" value="Unassembled WGS sequence"/>
</dbReference>
<name>A0A0G4ELU2_VITBC</name>
<dbReference type="Pfam" id="PF11976">
    <property type="entry name" value="Rad60-SLD"/>
    <property type="match status" value="1"/>
</dbReference>
<dbReference type="VEuPathDB" id="CryptoDB:Vbra_7724"/>
<dbReference type="AlphaFoldDB" id="A0A0G4ELU2"/>
<dbReference type="SMART" id="SM00213">
    <property type="entry name" value="UBQ"/>
    <property type="match status" value="1"/>
</dbReference>
<dbReference type="OrthoDB" id="442921at2759"/>
<dbReference type="PROSITE" id="PS50053">
    <property type="entry name" value="UBIQUITIN_2"/>
    <property type="match status" value="1"/>
</dbReference>
<evidence type="ECO:0000313" key="2">
    <source>
        <dbReference type="EMBL" id="CEL97803.1"/>
    </source>
</evidence>
<evidence type="ECO:0000313" key="3">
    <source>
        <dbReference type="Proteomes" id="UP000041254"/>
    </source>
</evidence>
<dbReference type="CDD" id="cd16116">
    <property type="entry name" value="Ubl_Smt3_like"/>
    <property type="match status" value="1"/>
</dbReference>
<accession>A0A0G4ELU2</accession>
<dbReference type="FunFam" id="3.10.20.90:FF:000202">
    <property type="entry name" value="Small ubiquitin-related modifier I"/>
    <property type="match status" value="1"/>
</dbReference>
<dbReference type="PANTHER" id="PTHR10562">
    <property type="entry name" value="SMALL UBIQUITIN-RELATED MODIFIER"/>
    <property type="match status" value="1"/>
</dbReference>
<feature type="domain" description="Ubiquitin-like" evidence="1">
    <location>
        <begin position="11"/>
        <end position="86"/>
    </location>
</feature>
<evidence type="ECO:0000259" key="1">
    <source>
        <dbReference type="PROSITE" id="PS50053"/>
    </source>
</evidence>